<protein>
    <submittedName>
        <fullName evidence="7">Flagellar biosynthetic protein FliO</fullName>
    </submittedName>
</protein>
<keyword evidence="4 6" id="KW-1133">Transmembrane helix</keyword>
<dbReference type="Proteomes" id="UP000595894">
    <property type="component" value="Chromosome"/>
</dbReference>
<keyword evidence="7" id="KW-0969">Cilium</keyword>
<name>A0A974S3Y5_9SPHN</name>
<dbReference type="GO" id="GO:0044781">
    <property type="term" value="P:bacterial-type flagellum organization"/>
    <property type="evidence" value="ECO:0007669"/>
    <property type="project" value="InterPro"/>
</dbReference>
<sequence>MMWSYILKLVVLLPLVCGLMIGCLWAWRKLASRMPGQPANRMMKVQETMMISPGLRMAVLEFEGRKLLVAVGRGGVTLIDKIEPK</sequence>
<keyword evidence="7" id="KW-0282">Flagellum</keyword>
<evidence type="ECO:0000313" key="7">
    <source>
        <dbReference type="EMBL" id="QQV77022.1"/>
    </source>
</evidence>
<keyword evidence="7" id="KW-0966">Cell projection</keyword>
<dbReference type="AlphaFoldDB" id="A0A974S3Y5"/>
<gene>
    <name evidence="7" type="ORF">H5J25_16950</name>
</gene>
<keyword evidence="8" id="KW-1185">Reference proteome</keyword>
<keyword evidence="3 6" id="KW-0812">Transmembrane</keyword>
<evidence type="ECO:0000256" key="5">
    <source>
        <dbReference type="ARBA" id="ARBA00023136"/>
    </source>
</evidence>
<reference evidence="8" key="1">
    <citation type="submission" date="2020-09" db="EMBL/GenBank/DDBJ databases">
        <title>Sphingomonas sp., a new species isolated from pork steak.</title>
        <authorList>
            <person name="Heidler von Heilborn D."/>
        </authorList>
    </citation>
    <scope>NUCLEOTIDE SEQUENCE [LARGE SCALE GENOMIC DNA]</scope>
</reference>
<accession>A0A974S3Y5</accession>
<dbReference type="KEGG" id="sari:H5J25_16950"/>
<organism evidence="7 8">
    <name type="scientific">Sphingomonas aliaeris</name>
    <dbReference type="NCBI Taxonomy" id="2759526"/>
    <lineage>
        <taxon>Bacteria</taxon>
        <taxon>Pseudomonadati</taxon>
        <taxon>Pseudomonadota</taxon>
        <taxon>Alphaproteobacteria</taxon>
        <taxon>Sphingomonadales</taxon>
        <taxon>Sphingomonadaceae</taxon>
        <taxon>Sphingomonas</taxon>
    </lineage>
</organism>
<evidence type="ECO:0000256" key="6">
    <source>
        <dbReference type="SAM" id="Phobius"/>
    </source>
</evidence>
<proteinExistence type="predicted"/>
<dbReference type="EMBL" id="CP061035">
    <property type="protein sequence ID" value="QQV77022.1"/>
    <property type="molecule type" value="Genomic_DNA"/>
</dbReference>
<dbReference type="GO" id="GO:0016020">
    <property type="term" value="C:membrane"/>
    <property type="evidence" value="ECO:0007669"/>
    <property type="project" value="InterPro"/>
</dbReference>
<dbReference type="RefSeq" id="WP_202093113.1">
    <property type="nucleotide sequence ID" value="NZ_CP061035.1"/>
</dbReference>
<comment type="subcellular location">
    <subcellularLocation>
        <location evidence="1">Cell membrane</location>
    </subcellularLocation>
</comment>
<evidence type="ECO:0000256" key="4">
    <source>
        <dbReference type="ARBA" id="ARBA00022989"/>
    </source>
</evidence>
<feature type="transmembrane region" description="Helical" evidence="6">
    <location>
        <begin position="6"/>
        <end position="27"/>
    </location>
</feature>
<keyword evidence="5 6" id="KW-0472">Membrane</keyword>
<dbReference type="Pfam" id="PF04347">
    <property type="entry name" value="FliO"/>
    <property type="match status" value="1"/>
</dbReference>
<keyword evidence="2" id="KW-1003">Cell membrane</keyword>
<evidence type="ECO:0000256" key="1">
    <source>
        <dbReference type="ARBA" id="ARBA00004236"/>
    </source>
</evidence>
<evidence type="ECO:0000256" key="2">
    <source>
        <dbReference type="ARBA" id="ARBA00022475"/>
    </source>
</evidence>
<evidence type="ECO:0000313" key="8">
    <source>
        <dbReference type="Proteomes" id="UP000595894"/>
    </source>
</evidence>
<dbReference type="InterPro" id="IPR022781">
    <property type="entry name" value="Flagellar_biosynth_FliO"/>
</dbReference>
<evidence type="ECO:0000256" key="3">
    <source>
        <dbReference type="ARBA" id="ARBA00022692"/>
    </source>
</evidence>